<dbReference type="GO" id="GO:0016020">
    <property type="term" value="C:membrane"/>
    <property type="evidence" value="ECO:0007669"/>
    <property type="project" value="UniProtKB-SubCell"/>
</dbReference>
<evidence type="ECO:0000313" key="6">
    <source>
        <dbReference type="EMBL" id="KAK7087868.1"/>
    </source>
</evidence>
<name>A0AAN9AJ21_9CAEN</name>
<keyword evidence="2 5" id="KW-0812">Transmembrane</keyword>
<feature type="transmembrane region" description="Helical" evidence="5">
    <location>
        <begin position="160"/>
        <end position="179"/>
    </location>
</feature>
<dbReference type="Proteomes" id="UP001374579">
    <property type="component" value="Unassembled WGS sequence"/>
</dbReference>
<evidence type="ECO:0000256" key="2">
    <source>
        <dbReference type="ARBA" id="ARBA00022692"/>
    </source>
</evidence>
<dbReference type="PANTHER" id="PTHR21284:SF12">
    <property type="entry name" value="EG:80H7.2 PROTEIN"/>
    <property type="match status" value="1"/>
</dbReference>
<comment type="subcellular location">
    <subcellularLocation>
        <location evidence="1">Membrane</location>
        <topology evidence="1">Multi-pass membrane protein</topology>
    </subcellularLocation>
</comment>
<evidence type="ECO:0000256" key="1">
    <source>
        <dbReference type="ARBA" id="ARBA00004141"/>
    </source>
</evidence>
<dbReference type="EMBL" id="JBAMIC010004070">
    <property type="protein sequence ID" value="KAK7087868.1"/>
    <property type="molecule type" value="Genomic_DNA"/>
</dbReference>
<dbReference type="PANTHER" id="PTHR21284">
    <property type="entry name" value="EG:80H7.2 PROTEIN"/>
    <property type="match status" value="1"/>
</dbReference>
<sequence length="202" mass="21921">MGLYITESYKAVNGLTKAALILLTASLYLGWYGYCTVSWGRVYSKAMSDYFLGYGVWRIADNRTPLPELYATHGWLLSWYVAFQTFATLGFISVNLGYILILLLVYVAPCKGNADLGFWNGINCIFGSVCWLVAVVVFGVKFDDTFVTSSYDDPTLQYSFILAVVVVVVELVAGILLLVNGRSNSGSGGTAAAHGDSINANA</sequence>
<accession>A0AAN9AJ21</accession>
<gene>
    <name evidence="6" type="ORF">V1264_021864</name>
</gene>
<organism evidence="6 7">
    <name type="scientific">Littorina saxatilis</name>
    <dbReference type="NCBI Taxonomy" id="31220"/>
    <lineage>
        <taxon>Eukaryota</taxon>
        <taxon>Metazoa</taxon>
        <taxon>Spiralia</taxon>
        <taxon>Lophotrochozoa</taxon>
        <taxon>Mollusca</taxon>
        <taxon>Gastropoda</taxon>
        <taxon>Caenogastropoda</taxon>
        <taxon>Littorinimorpha</taxon>
        <taxon>Littorinoidea</taxon>
        <taxon>Littorinidae</taxon>
        <taxon>Littorina</taxon>
    </lineage>
</organism>
<proteinExistence type="predicted"/>
<dbReference type="Pfam" id="PF13903">
    <property type="entry name" value="Claudin_2"/>
    <property type="match status" value="1"/>
</dbReference>
<dbReference type="AlphaFoldDB" id="A0AAN9AJ21"/>
<evidence type="ECO:0000256" key="4">
    <source>
        <dbReference type="ARBA" id="ARBA00023136"/>
    </source>
</evidence>
<comment type="caution">
    <text evidence="6">The sequence shown here is derived from an EMBL/GenBank/DDBJ whole genome shotgun (WGS) entry which is preliminary data.</text>
</comment>
<reference evidence="6 7" key="1">
    <citation type="submission" date="2024-02" db="EMBL/GenBank/DDBJ databases">
        <title>Chromosome-scale genome assembly of the rough periwinkle Littorina saxatilis.</title>
        <authorList>
            <person name="De Jode A."/>
            <person name="Faria R."/>
            <person name="Formenti G."/>
            <person name="Sims Y."/>
            <person name="Smith T.P."/>
            <person name="Tracey A."/>
            <person name="Wood J.M.D."/>
            <person name="Zagrodzka Z.B."/>
            <person name="Johannesson K."/>
            <person name="Butlin R.K."/>
            <person name="Leder E.H."/>
        </authorList>
    </citation>
    <scope>NUCLEOTIDE SEQUENCE [LARGE SCALE GENOMIC DNA]</scope>
    <source>
        <strain evidence="6">Snail1</strain>
        <tissue evidence="6">Muscle</tissue>
    </source>
</reference>
<feature type="transmembrane region" description="Helical" evidence="5">
    <location>
        <begin position="79"/>
        <end position="106"/>
    </location>
</feature>
<keyword evidence="7" id="KW-1185">Reference proteome</keyword>
<evidence type="ECO:0000256" key="5">
    <source>
        <dbReference type="SAM" id="Phobius"/>
    </source>
</evidence>
<dbReference type="InterPro" id="IPR004031">
    <property type="entry name" value="PMP22/EMP/MP20/Claudin"/>
</dbReference>
<evidence type="ECO:0000313" key="7">
    <source>
        <dbReference type="Proteomes" id="UP001374579"/>
    </source>
</evidence>
<evidence type="ECO:0000256" key="3">
    <source>
        <dbReference type="ARBA" id="ARBA00022989"/>
    </source>
</evidence>
<keyword evidence="4 5" id="KW-0472">Membrane</keyword>
<keyword evidence="3 5" id="KW-1133">Transmembrane helix</keyword>
<feature type="transmembrane region" description="Helical" evidence="5">
    <location>
        <begin position="118"/>
        <end position="140"/>
    </location>
</feature>
<dbReference type="Gene3D" id="1.20.140.150">
    <property type="match status" value="1"/>
</dbReference>
<feature type="transmembrane region" description="Helical" evidence="5">
    <location>
        <begin position="12"/>
        <end position="34"/>
    </location>
</feature>
<protein>
    <submittedName>
        <fullName evidence="6">Uncharacterized protein</fullName>
    </submittedName>
</protein>